<feature type="signal peptide" evidence="1">
    <location>
        <begin position="1"/>
        <end position="20"/>
    </location>
</feature>
<dbReference type="Proteomes" id="UP001500968">
    <property type="component" value="Unassembled WGS sequence"/>
</dbReference>
<gene>
    <name evidence="2" type="ORF">GCM10022386_07520</name>
</gene>
<keyword evidence="3" id="KW-1185">Reference proteome</keyword>
<dbReference type="RefSeq" id="WP_290876807.1">
    <property type="nucleotide sequence ID" value="NZ_BAABCR010000012.1"/>
</dbReference>
<keyword evidence="1" id="KW-0732">Signal</keyword>
<sequence length="158" mass="17459">MKSTIIFLGLALLTVTNTRANQLLEQEVLQQDAVAVNSVTSQKADLIFNNVQSSKSATIDNTGDTAVFNPESVLKTTSVKTVEETVKENKLITEANEEVYQPLCLEMSVQDKIQEDNQIIESTISEEVFPLDFEKINRTAACIKVNLNNTAIPVDIKL</sequence>
<proteinExistence type="predicted"/>
<organism evidence="2 3">
    <name type="scientific">Flavobacterium cheonhonense</name>
    <dbReference type="NCBI Taxonomy" id="706185"/>
    <lineage>
        <taxon>Bacteria</taxon>
        <taxon>Pseudomonadati</taxon>
        <taxon>Bacteroidota</taxon>
        <taxon>Flavobacteriia</taxon>
        <taxon>Flavobacteriales</taxon>
        <taxon>Flavobacteriaceae</taxon>
        <taxon>Flavobacterium</taxon>
    </lineage>
</organism>
<name>A0ABP7TIK4_9FLAO</name>
<accession>A0ABP7TIK4</accession>
<protein>
    <submittedName>
        <fullName evidence="2">Uncharacterized protein</fullName>
    </submittedName>
</protein>
<dbReference type="EMBL" id="BAABCR010000012">
    <property type="protein sequence ID" value="GAA4026677.1"/>
    <property type="molecule type" value="Genomic_DNA"/>
</dbReference>
<feature type="chain" id="PRO_5046926845" evidence="1">
    <location>
        <begin position="21"/>
        <end position="158"/>
    </location>
</feature>
<comment type="caution">
    <text evidence="2">The sequence shown here is derived from an EMBL/GenBank/DDBJ whole genome shotgun (WGS) entry which is preliminary data.</text>
</comment>
<evidence type="ECO:0000313" key="2">
    <source>
        <dbReference type="EMBL" id="GAA4026677.1"/>
    </source>
</evidence>
<reference evidence="3" key="1">
    <citation type="journal article" date="2019" name="Int. J. Syst. Evol. Microbiol.">
        <title>The Global Catalogue of Microorganisms (GCM) 10K type strain sequencing project: providing services to taxonomists for standard genome sequencing and annotation.</title>
        <authorList>
            <consortium name="The Broad Institute Genomics Platform"/>
            <consortium name="The Broad Institute Genome Sequencing Center for Infectious Disease"/>
            <person name="Wu L."/>
            <person name="Ma J."/>
        </authorList>
    </citation>
    <scope>NUCLEOTIDE SEQUENCE [LARGE SCALE GENOMIC DNA]</scope>
    <source>
        <strain evidence="3">JCM 17064</strain>
    </source>
</reference>
<evidence type="ECO:0000256" key="1">
    <source>
        <dbReference type="SAM" id="SignalP"/>
    </source>
</evidence>
<evidence type="ECO:0000313" key="3">
    <source>
        <dbReference type="Proteomes" id="UP001500968"/>
    </source>
</evidence>